<evidence type="ECO:0000256" key="6">
    <source>
        <dbReference type="ARBA" id="ARBA00023180"/>
    </source>
</evidence>
<keyword evidence="3" id="KW-0645">Protease</keyword>
<proteinExistence type="inferred from homology"/>
<dbReference type="GO" id="GO:0004185">
    <property type="term" value="F:serine-type carboxypeptidase activity"/>
    <property type="evidence" value="ECO:0007669"/>
    <property type="project" value="InterPro"/>
</dbReference>
<evidence type="ECO:0000313" key="8">
    <source>
        <dbReference type="EMBL" id="TCD67317.1"/>
    </source>
</evidence>
<feature type="transmembrane region" description="Helical" evidence="7">
    <location>
        <begin position="37"/>
        <end position="59"/>
    </location>
</feature>
<keyword evidence="7" id="KW-1133">Transmembrane helix</keyword>
<protein>
    <submittedName>
        <fullName evidence="8">Uncharacterized protein</fullName>
    </submittedName>
</protein>
<organism evidence="8 9">
    <name type="scientific">Steccherinum ochraceum</name>
    <dbReference type="NCBI Taxonomy" id="92696"/>
    <lineage>
        <taxon>Eukaryota</taxon>
        <taxon>Fungi</taxon>
        <taxon>Dikarya</taxon>
        <taxon>Basidiomycota</taxon>
        <taxon>Agaricomycotina</taxon>
        <taxon>Agaricomycetes</taxon>
        <taxon>Polyporales</taxon>
        <taxon>Steccherinaceae</taxon>
        <taxon>Steccherinum</taxon>
    </lineage>
</organism>
<dbReference type="InterPro" id="IPR001563">
    <property type="entry name" value="Peptidase_S10"/>
</dbReference>
<evidence type="ECO:0000256" key="1">
    <source>
        <dbReference type="ARBA" id="ARBA00009431"/>
    </source>
</evidence>
<dbReference type="Pfam" id="PF00450">
    <property type="entry name" value="Peptidase_S10"/>
    <property type="match status" value="1"/>
</dbReference>
<dbReference type="OrthoDB" id="443318at2759"/>
<evidence type="ECO:0000313" key="9">
    <source>
        <dbReference type="Proteomes" id="UP000292702"/>
    </source>
</evidence>
<keyword evidence="9" id="KW-1185">Reference proteome</keyword>
<dbReference type="Gene3D" id="1.10.287.410">
    <property type="match status" value="1"/>
</dbReference>
<dbReference type="Proteomes" id="UP000292702">
    <property type="component" value="Unassembled WGS sequence"/>
</dbReference>
<evidence type="ECO:0000256" key="4">
    <source>
        <dbReference type="ARBA" id="ARBA00022729"/>
    </source>
</evidence>
<keyword evidence="7" id="KW-0812">Transmembrane</keyword>
<name>A0A4V2MWR9_9APHY</name>
<comment type="similarity">
    <text evidence="1">Belongs to the peptidase S10 family.</text>
</comment>
<comment type="caution">
    <text evidence="8">The sequence shown here is derived from an EMBL/GenBank/DDBJ whole genome shotgun (WGS) entry which is preliminary data.</text>
</comment>
<gene>
    <name evidence="8" type="ORF">EIP91_000287</name>
</gene>
<evidence type="ECO:0000256" key="5">
    <source>
        <dbReference type="ARBA" id="ARBA00022801"/>
    </source>
</evidence>
<dbReference type="STRING" id="92696.A0A4V2MWR9"/>
<dbReference type="SUPFAM" id="SSF53474">
    <property type="entry name" value="alpha/beta-Hydrolases"/>
    <property type="match status" value="1"/>
</dbReference>
<dbReference type="AlphaFoldDB" id="A0A4V2MWR9"/>
<keyword evidence="2" id="KW-0121">Carboxypeptidase</keyword>
<reference evidence="8 9" key="1">
    <citation type="submission" date="2018-11" db="EMBL/GenBank/DDBJ databases">
        <title>Genome assembly of Steccherinum ochraceum LE-BIN_3174, the white-rot fungus of the Steccherinaceae family (The Residual Polyporoid clade, Polyporales, Basidiomycota).</title>
        <authorList>
            <person name="Fedorova T.V."/>
            <person name="Glazunova O.A."/>
            <person name="Landesman E.O."/>
            <person name="Moiseenko K.V."/>
            <person name="Psurtseva N.V."/>
            <person name="Savinova O.S."/>
            <person name="Shakhova N.V."/>
            <person name="Tyazhelova T.V."/>
            <person name="Vasina D.V."/>
        </authorList>
    </citation>
    <scope>NUCLEOTIDE SEQUENCE [LARGE SCALE GENOMIC DNA]</scope>
    <source>
        <strain evidence="8 9">LE-BIN_3174</strain>
    </source>
</reference>
<sequence length="501" mass="55081">MDNNEKPVWQEEASSLLPITILAPAPAARESSSRSKAWSLAIFLLVCLSGLLLVFSGAYGRVSKLSIFNSTPEGPYAPGSFYSLVKTQEDICPGENGVDKVSRSGLFEAQQDAENAPLILTHGGGPGTSGLFNTVLGQNHCVMRRNGSFEHNPNAWSEKYNVLVLDHPIGAGFSYGSSPNNSRAAAADVYDFLQKIFVLFPHLATAKLTLASGSYGGVYIPHIATEIHTQNIALADGHGEPGARYINLESMMVSNPMSDILSHFRWALDVRCQNPIFNVYNETQCAEGYVHLPECLDALQYALDFPSAEVKAEALTTCEKAAPDIDPKRGRMLENVKVECDGSLDGCVPELVQGAKYLNDEKTKEMLGVPQWMNWTSVNYTVHHAFYMEGDMVQRAHLLYGPLVSDGIRLLHYVGALDANCGWSGIYHFLKYIQTPFQPAFLTASDVQWHPNATVRAIGDGDGAGNFTWILMSEAGHLVVRDQPELVKMILERWIEDLPWV</sequence>
<dbReference type="PANTHER" id="PTHR11802:SF3">
    <property type="entry name" value="RETINOID-INDUCIBLE SERINE CARBOXYPEPTIDASE"/>
    <property type="match status" value="1"/>
</dbReference>
<dbReference type="EMBL" id="RWJN01000102">
    <property type="protein sequence ID" value="TCD67317.1"/>
    <property type="molecule type" value="Genomic_DNA"/>
</dbReference>
<keyword evidence="5" id="KW-0378">Hydrolase</keyword>
<dbReference type="InterPro" id="IPR029058">
    <property type="entry name" value="AB_hydrolase_fold"/>
</dbReference>
<keyword evidence="7" id="KW-0472">Membrane</keyword>
<dbReference type="GO" id="GO:0006508">
    <property type="term" value="P:proteolysis"/>
    <property type="evidence" value="ECO:0007669"/>
    <property type="project" value="UniProtKB-KW"/>
</dbReference>
<keyword evidence="6" id="KW-0325">Glycoprotein</keyword>
<dbReference type="PANTHER" id="PTHR11802">
    <property type="entry name" value="SERINE PROTEASE FAMILY S10 SERINE CARBOXYPEPTIDASE"/>
    <property type="match status" value="1"/>
</dbReference>
<dbReference type="Gene3D" id="3.40.50.1820">
    <property type="entry name" value="alpha/beta hydrolase"/>
    <property type="match status" value="1"/>
</dbReference>
<dbReference type="PRINTS" id="PR00724">
    <property type="entry name" value="CRBOXYPTASEC"/>
</dbReference>
<evidence type="ECO:0000256" key="7">
    <source>
        <dbReference type="SAM" id="Phobius"/>
    </source>
</evidence>
<keyword evidence="4" id="KW-0732">Signal</keyword>
<accession>A0A4V2MWR9</accession>
<evidence type="ECO:0000256" key="3">
    <source>
        <dbReference type="ARBA" id="ARBA00022670"/>
    </source>
</evidence>
<evidence type="ECO:0000256" key="2">
    <source>
        <dbReference type="ARBA" id="ARBA00022645"/>
    </source>
</evidence>